<keyword evidence="7 12" id="KW-1133">Transmembrane helix</keyword>
<dbReference type="Pfam" id="PF05631">
    <property type="entry name" value="MFS_5"/>
    <property type="match status" value="1"/>
</dbReference>
<keyword evidence="4" id="KW-0813">Transport</keyword>
<keyword evidence="6 12" id="KW-0812">Transmembrane</keyword>
<evidence type="ECO:0000256" key="3">
    <source>
        <dbReference type="ARBA" id="ARBA00021242"/>
    </source>
</evidence>
<comment type="caution">
    <text evidence="13">The sequence shown here is derived from an EMBL/GenBank/DDBJ whole genome shotgun (WGS) entry which is preliminary data.</text>
</comment>
<dbReference type="Proteomes" id="UP001189429">
    <property type="component" value="Unassembled WGS sequence"/>
</dbReference>
<dbReference type="Gene3D" id="1.20.1250.20">
    <property type="entry name" value="MFS general substrate transporter like domains"/>
    <property type="match status" value="1"/>
</dbReference>
<feature type="transmembrane region" description="Helical" evidence="12">
    <location>
        <begin position="86"/>
        <end position="105"/>
    </location>
</feature>
<organism evidence="13 14">
    <name type="scientific">Prorocentrum cordatum</name>
    <dbReference type="NCBI Taxonomy" id="2364126"/>
    <lineage>
        <taxon>Eukaryota</taxon>
        <taxon>Sar</taxon>
        <taxon>Alveolata</taxon>
        <taxon>Dinophyceae</taxon>
        <taxon>Prorocentrales</taxon>
        <taxon>Prorocentraceae</taxon>
        <taxon>Prorocentrum</taxon>
    </lineage>
</organism>
<protein>
    <recommendedName>
        <fullName evidence="3">Molybdate-anion transporter</fullName>
    </recommendedName>
    <alternativeName>
        <fullName evidence="10">Major facilitator superfamily domain-containing protein 5</fullName>
    </alternativeName>
    <alternativeName>
        <fullName evidence="11">Molybdate transporter 2 homolog</fullName>
    </alternativeName>
</protein>
<evidence type="ECO:0000256" key="2">
    <source>
        <dbReference type="ARBA" id="ARBA00004651"/>
    </source>
</evidence>
<evidence type="ECO:0000256" key="1">
    <source>
        <dbReference type="ARBA" id="ARBA00003019"/>
    </source>
</evidence>
<reference evidence="13" key="1">
    <citation type="submission" date="2023-10" db="EMBL/GenBank/DDBJ databases">
        <authorList>
            <person name="Chen Y."/>
            <person name="Shah S."/>
            <person name="Dougan E. K."/>
            <person name="Thang M."/>
            <person name="Chan C."/>
        </authorList>
    </citation>
    <scope>NUCLEOTIDE SEQUENCE [LARGE SCALE GENOMIC DNA]</scope>
</reference>
<proteinExistence type="predicted"/>
<evidence type="ECO:0000256" key="10">
    <source>
        <dbReference type="ARBA" id="ARBA00030646"/>
    </source>
</evidence>
<dbReference type="SUPFAM" id="SSF103473">
    <property type="entry name" value="MFS general substrate transporter"/>
    <property type="match status" value="1"/>
</dbReference>
<keyword evidence="8" id="KW-0406">Ion transport</keyword>
<evidence type="ECO:0000256" key="6">
    <source>
        <dbReference type="ARBA" id="ARBA00022692"/>
    </source>
</evidence>
<accession>A0ABN9S9P3</accession>
<keyword evidence="14" id="KW-1185">Reference proteome</keyword>
<evidence type="ECO:0000256" key="12">
    <source>
        <dbReference type="SAM" id="Phobius"/>
    </source>
</evidence>
<evidence type="ECO:0000256" key="5">
    <source>
        <dbReference type="ARBA" id="ARBA00022475"/>
    </source>
</evidence>
<gene>
    <name evidence="13" type="ORF">PCOR1329_LOCUS27808</name>
</gene>
<dbReference type="PANTHER" id="PTHR23516:SF1">
    <property type="entry name" value="MOLYBDATE-ANION TRANSPORTER"/>
    <property type="match status" value="1"/>
</dbReference>
<evidence type="ECO:0000313" key="13">
    <source>
        <dbReference type="EMBL" id="CAK0828628.1"/>
    </source>
</evidence>
<evidence type="ECO:0000256" key="8">
    <source>
        <dbReference type="ARBA" id="ARBA00023065"/>
    </source>
</evidence>
<feature type="transmembrane region" description="Helical" evidence="12">
    <location>
        <begin position="15"/>
        <end position="32"/>
    </location>
</feature>
<sequence length="142" mass="15558">MAGGSGLWWGGARVSFYHASVGPLLLLTALLARLARPATAEERPKQFGSFRDLYLSVWALCVAADWLQGPYVYALYAAYGFGGQRIAQLFVCGFVSSLVFGCFVGSLTDRFGRKKCCLAYCLFYLEAFALRRWPSCADGLVA</sequence>
<evidence type="ECO:0000313" key="14">
    <source>
        <dbReference type="Proteomes" id="UP001189429"/>
    </source>
</evidence>
<evidence type="ECO:0000256" key="4">
    <source>
        <dbReference type="ARBA" id="ARBA00022448"/>
    </source>
</evidence>
<comment type="function">
    <text evidence="1">Mediates high-affinity intracellular uptake of the rare oligo-element molybdenum.</text>
</comment>
<dbReference type="EMBL" id="CAUYUJ010010123">
    <property type="protein sequence ID" value="CAK0828628.1"/>
    <property type="molecule type" value="Genomic_DNA"/>
</dbReference>
<keyword evidence="5" id="KW-1003">Cell membrane</keyword>
<comment type="subcellular location">
    <subcellularLocation>
        <location evidence="2">Cell membrane</location>
        <topology evidence="2">Multi-pass membrane protein</topology>
    </subcellularLocation>
</comment>
<evidence type="ECO:0000256" key="9">
    <source>
        <dbReference type="ARBA" id="ARBA00023136"/>
    </source>
</evidence>
<name>A0ABN9S9P3_9DINO</name>
<keyword evidence="9 12" id="KW-0472">Membrane</keyword>
<dbReference type="InterPro" id="IPR036259">
    <property type="entry name" value="MFS_trans_sf"/>
</dbReference>
<evidence type="ECO:0000256" key="11">
    <source>
        <dbReference type="ARBA" id="ARBA00032555"/>
    </source>
</evidence>
<feature type="transmembrane region" description="Helical" evidence="12">
    <location>
        <begin position="53"/>
        <end position="74"/>
    </location>
</feature>
<dbReference type="InterPro" id="IPR008509">
    <property type="entry name" value="MOT2/MFSD5"/>
</dbReference>
<dbReference type="PANTHER" id="PTHR23516">
    <property type="entry name" value="SAM (S-ADENOSYL METHIONINE) TRANSPORTER"/>
    <property type="match status" value="1"/>
</dbReference>
<evidence type="ECO:0000256" key="7">
    <source>
        <dbReference type="ARBA" id="ARBA00022989"/>
    </source>
</evidence>